<feature type="signal peptide" evidence="1">
    <location>
        <begin position="1"/>
        <end position="17"/>
    </location>
</feature>
<evidence type="ECO:0008006" key="4">
    <source>
        <dbReference type="Google" id="ProtNLM"/>
    </source>
</evidence>
<dbReference type="EMBL" id="JZIW01000009">
    <property type="protein sequence ID" value="KOO75597.1"/>
    <property type="molecule type" value="Genomic_DNA"/>
</dbReference>
<evidence type="ECO:0000256" key="1">
    <source>
        <dbReference type="SAM" id="SignalP"/>
    </source>
</evidence>
<evidence type="ECO:0000313" key="3">
    <source>
        <dbReference type="Proteomes" id="UP000037632"/>
    </source>
</evidence>
<protein>
    <recommendedName>
        <fullName evidence="4">Peptidase S1 domain-containing protein</fullName>
    </recommendedName>
</protein>
<gene>
    <name evidence="2" type="ORF">VL23_19005</name>
</gene>
<dbReference type="AlphaFoldDB" id="A0AB34TDS8"/>
<dbReference type="Proteomes" id="UP000037632">
    <property type="component" value="Unassembled WGS sequence"/>
</dbReference>
<comment type="caution">
    <text evidence="2">The sequence shown here is derived from an EMBL/GenBank/DDBJ whole genome shotgun (WGS) entry which is preliminary data.</text>
</comment>
<accession>A0AB34TDS8</accession>
<keyword evidence="1" id="KW-0732">Signal</keyword>
<feature type="chain" id="PRO_5044311379" description="Peptidase S1 domain-containing protein" evidence="1">
    <location>
        <begin position="18"/>
        <end position="404"/>
    </location>
</feature>
<dbReference type="InterPro" id="IPR043504">
    <property type="entry name" value="Peptidase_S1_PA_chymotrypsin"/>
</dbReference>
<dbReference type="RefSeq" id="WP_053463112.1">
    <property type="nucleotide sequence ID" value="NZ_JZIW01000009.1"/>
</dbReference>
<organism evidence="2 3">
    <name type="scientific">Stenotrophomonas maltophilia</name>
    <name type="common">Pseudomonas maltophilia</name>
    <name type="synonym">Xanthomonas maltophilia</name>
    <dbReference type="NCBI Taxonomy" id="40324"/>
    <lineage>
        <taxon>Bacteria</taxon>
        <taxon>Pseudomonadati</taxon>
        <taxon>Pseudomonadota</taxon>
        <taxon>Gammaproteobacteria</taxon>
        <taxon>Lysobacterales</taxon>
        <taxon>Lysobacteraceae</taxon>
        <taxon>Stenotrophomonas</taxon>
        <taxon>Stenotrophomonas maltophilia group</taxon>
    </lineage>
</organism>
<name>A0AB34TDS8_STEMA</name>
<proteinExistence type="predicted"/>
<sequence>MSLASVLLVLASAQSLAVMPAGQALSEKESDIAAKAYMSANGVSLDTAKRRLEVESELPSVIAELKRRYSDRLAFVSIENMPDQHLVVGLKGNMMEAARHFSVSDSSIRVEFEEGYPYTEKEFSETMHRVIPLVVELIPDAVSVDGRPELGMIDVSVRGADAKSYEAAKRKIEEAAKLKVNIILGRDPFRNSAYTAGGAILTANGRMCTSGLAVRHKLTKVKGILTAAHCDDQLLYSNYGHEVGGPQVMMPLTFQDALFDGSHDVQWHSLPAGNTPLQEVFAELKGEYQTKALILIHADLPLHGLLCFRGARTGFSCGTVTSVQHAPLGVCGAAVCAPTWGRVEGSELACASGDSGAAVFNKSGSGYGIVKSAENPSDSIEKGSCKALTVMPFGKVADLNLDPV</sequence>
<dbReference type="SUPFAM" id="SSF50494">
    <property type="entry name" value="Trypsin-like serine proteases"/>
    <property type="match status" value="1"/>
</dbReference>
<dbReference type="InterPro" id="IPR009003">
    <property type="entry name" value="Peptidase_S1_PA"/>
</dbReference>
<evidence type="ECO:0000313" key="2">
    <source>
        <dbReference type="EMBL" id="KOO75597.1"/>
    </source>
</evidence>
<dbReference type="Gene3D" id="2.40.10.10">
    <property type="entry name" value="Trypsin-like serine proteases"/>
    <property type="match status" value="2"/>
</dbReference>
<reference evidence="2 3" key="1">
    <citation type="journal article" date="2015" name="Antimicrob. Agents Chemother.">
        <title>Whole-Genome Sequencing Identifies Emergence of a Quinolone Resistance Mutation in a Case of Stenotrophomonas maltophilia Bacteremia.</title>
        <authorList>
            <person name="Pak T.R."/>
            <person name="Altman D.R."/>
            <person name="Attie O."/>
            <person name="Sebra R."/>
            <person name="Hamula C.L."/>
            <person name="Lewis M."/>
            <person name="Deikus G."/>
            <person name="Newman L.C."/>
            <person name="Fang G."/>
            <person name="Hand J."/>
            <person name="Papel G."/>
            <person name="Wallach F."/>
            <person name="Schadt E.E."/>
            <person name="Huprikar S."/>
            <person name="van Bakel H."/>
            <person name="Kasarskis A."/>
            <person name="Bashir A."/>
        </authorList>
    </citation>
    <scope>NUCLEOTIDE SEQUENCE [LARGE SCALE GENOMIC DNA]</scope>
    <source>
        <strain evidence="2 3">ISMMS6</strain>
    </source>
</reference>